<dbReference type="PANTHER" id="PTHR33619">
    <property type="entry name" value="POLYSACCHARIDE EXPORT PROTEIN GFCE-RELATED"/>
    <property type="match status" value="1"/>
</dbReference>
<dbReference type="PROSITE" id="PS51257">
    <property type="entry name" value="PROKAR_LIPOPROTEIN"/>
    <property type="match status" value="1"/>
</dbReference>
<dbReference type="PANTHER" id="PTHR33619:SF3">
    <property type="entry name" value="POLYSACCHARIDE EXPORT PROTEIN GFCE-RELATED"/>
    <property type="match status" value="1"/>
</dbReference>
<dbReference type="RefSeq" id="WP_150078311.1">
    <property type="nucleotide sequence ID" value="NZ_VWOX01000012.1"/>
</dbReference>
<dbReference type="InterPro" id="IPR003715">
    <property type="entry name" value="Poly_export_N"/>
</dbReference>
<comment type="caution">
    <text evidence="4">The sequence shown here is derived from an EMBL/GenBank/DDBJ whole genome shotgun (WGS) entry which is preliminary data.</text>
</comment>
<dbReference type="Gene3D" id="3.30.1950.10">
    <property type="entry name" value="wza like domain"/>
    <property type="match status" value="1"/>
</dbReference>
<evidence type="ECO:0000313" key="5">
    <source>
        <dbReference type="Proteomes" id="UP000324479"/>
    </source>
</evidence>
<evidence type="ECO:0000259" key="3">
    <source>
        <dbReference type="Pfam" id="PF02563"/>
    </source>
</evidence>
<dbReference type="Pfam" id="PF02563">
    <property type="entry name" value="Poly_export"/>
    <property type="match status" value="1"/>
</dbReference>
<dbReference type="Proteomes" id="UP000324479">
    <property type="component" value="Unassembled WGS sequence"/>
</dbReference>
<dbReference type="AlphaFoldDB" id="A0A5M6D6C8"/>
<proteinExistence type="predicted"/>
<dbReference type="EMBL" id="VWOX01000012">
    <property type="protein sequence ID" value="KAA5540745.1"/>
    <property type="molecule type" value="Genomic_DNA"/>
</dbReference>
<feature type="domain" description="Polysaccharide export protein N-terminal" evidence="3">
    <location>
        <begin position="68"/>
        <end position="155"/>
    </location>
</feature>
<evidence type="ECO:0000256" key="2">
    <source>
        <dbReference type="SAM" id="SignalP"/>
    </source>
</evidence>
<gene>
    <name evidence="4" type="ORF">FYK55_20395</name>
</gene>
<evidence type="ECO:0000256" key="1">
    <source>
        <dbReference type="ARBA" id="ARBA00022729"/>
    </source>
</evidence>
<reference evidence="4 5" key="1">
    <citation type="submission" date="2019-08" db="EMBL/GenBank/DDBJ databases">
        <authorList>
            <person name="Dhanesh K."/>
            <person name="Kumar G."/>
            <person name="Sasikala C."/>
            <person name="Venkata Ramana C."/>
        </authorList>
    </citation>
    <scope>NUCLEOTIDE SEQUENCE [LARGE SCALE GENOMIC DNA]</scope>
    <source>
        <strain evidence="4 5">JC645</strain>
    </source>
</reference>
<accession>A0A5M6D6C8</accession>
<name>A0A5M6D6C8_9BACT</name>
<feature type="signal peptide" evidence="2">
    <location>
        <begin position="1"/>
        <end position="27"/>
    </location>
</feature>
<feature type="chain" id="PRO_5024429310" evidence="2">
    <location>
        <begin position="28"/>
        <end position="455"/>
    </location>
</feature>
<evidence type="ECO:0000313" key="4">
    <source>
        <dbReference type="EMBL" id="KAA5540745.1"/>
    </source>
</evidence>
<keyword evidence="5" id="KW-1185">Reference proteome</keyword>
<organism evidence="4 5">
    <name type="scientific">Roseiconus nitratireducens</name>
    <dbReference type="NCBI Taxonomy" id="2605748"/>
    <lineage>
        <taxon>Bacteria</taxon>
        <taxon>Pseudomonadati</taxon>
        <taxon>Planctomycetota</taxon>
        <taxon>Planctomycetia</taxon>
        <taxon>Pirellulales</taxon>
        <taxon>Pirellulaceae</taxon>
        <taxon>Roseiconus</taxon>
    </lineage>
</organism>
<dbReference type="InterPro" id="IPR049712">
    <property type="entry name" value="Poly_export"/>
</dbReference>
<sequence>MFNRNSKPRLRRSVTLMATAMLITAMSGCSSILTPIDGTPASRLPPELLGVRRSEYVPVPVVMLARHSGDDYILAEGDILGVYIEGVMPFSSPASVPTPPPVNFPDGNSDLPPSLGYPVAVQEHGIVNLPLLKPFSVEGMTVEEARTRIADEYQSRDILRSEDTYPIVSLMKERENNVTVIRYNAGAAVGADGTAAGYSLKLPTYQSDVLNALTLTGGLPGFNEKNEVLIFKTSRIPYQRRNEVMNQLMAGEIPCAGEMPYNLLPASDIPLEEGSYVMDDGLIEERFLIRIPLRLPPGQVPHIRPSDVELDDGDIVMVQSRETEFFYTGGLLPGGQFPLPRDYDLDVLGAMALAGQGLLNSQSGGRGGGGGGGMGGLARGLGGTSPTMLYIIRKLPCGRTFNIAVDVQQAMNDSNHNILVQPGDTLILRFKPHEELLNFGLGTFFTFGVSELFRN</sequence>
<protein>
    <submittedName>
        <fullName evidence="4">Sugar ABC transporter substrate-binding protein</fullName>
    </submittedName>
</protein>
<keyword evidence="1 2" id="KW-0732">Signal</keyword>
<dbReference type="GO" id="GO:0015159">
    <property type="term" value="F:polysaccharide transmembrane transporter activity"/>
    <property type="evidence" value="ECO:0007669"/>
    <property type="project" value="InterPro"/>
</dbReference>